<name>A0A1F6FN48_9BACT</name>
<dbReference type="PANTHER" id="PTHR42966:SF1">
    <property type="entry name" value="SIALIC ACID SYNTHASE"/>
    <property type="match status" value="1"/>
</dbReference>
<proteinExistence type="predicted"/>
<dbReference type="InterPro" id="IPR013785">
    <property type="entry name" value="Aldolase_TIM"/>
</dbReference>
<dbReference type="Pfam" id="PF03102">
    <property type="entry name" value="NeuB"/>
    <property type="match status" value="1"/>
</dbReference>
<dbReference type="GO" id="GO:0016051">
    <property type="term" value="P:carbohydrate biosynthetic process"/>
    <property type="evidence" value="ECO:0007669"/>
    <property type="project" value="InterPro"/>
</dbReference>
<gene>
    <name evidence="2" type="ORF">A3B87_00180</name>
</gene>
<evidence type="ECO:0000259" key="1">
    <source>
        <dbReference type="Pfam" id="PF03102"/>
    </source>
</evidence>
<dbReference type="Gene3D" id="3.20.20.70">
    <property type="entry name" value="Aldolase class I"/>
    <property type="match status" value="1"/>
</dbReference>
<sequence>MAKIIAELCQNHLGNRQVLGDAIRAAATAGADYVKAQIIFSADLIYRPRFENGQIENNGVIKTIKRPYQPEFERLQKLDLKPDDYKYFIEEAVKNNVTPIASVLARRRIELVAKLPWPERTIKVASYDCGSYPMLHELCDAFDHLIISTGASYDEEIEEAARIVKSHGKKLTFMHCVTSYPNALEMCHLSRLHYLRQFTDSVGWSDHTLIERDELKAAQVALYLGANIVERHFTVLKKDETKDGPISINPDLLKELVAFKNLTLVEQKEIIEREIPQWQIMLGQEKRELTHTEILNRDYYRGRFASLVWRQNWEE</sequence>
<dbReference type="STRING" id="1798561.A3B87_00180"/>
<dbReference type="AlphaFoldDB" id="A0A1F6FN48"/>
<comment type="caution">
    <text evidence="2">The sequence shown here is derived from an EMBL/GenBank/DDBJ whole genome shotgun (WGS) entry which is preliminary data.</text>
</comment>
<dbReference type="InterPro" id="IPR051690">
    <property type="entry name" value="PseI-like"/>
</dbReference>
<organism evidence="2 3">
    <name type="scientific">Candidatus Kuenenbacteria bacterium RIFCSPHIGHO2_02_FULL_39_13</name>
    <dbReference type="NCBI Taxonomy" id="1798561"/>
    <lineage>
        <taxon>Bacteria</taxon>
        <taxon>Candidatus Kueneniibacteriota</taxon>
    </lineage>
</organism>
<evidence type="ECO:0000313" key="2">
    <source>
        <dbReference type="EMBL" id="OGG87274.1"/>
    </source>
</evidence>
<feature type="domain" description="PseI/NeuA/B-like" evidence="1">
    <location>
        <begin position="23"/>
        <end position="258"/>
    </location>
</feature>
<evidence type="ECO:0000313" key="3">
    <source>
        <dbReference type="Proteomes" id="UP000179136"/>
    </source>
</evidence>
<reference evidence="2 3" key="1">
    <citation type="journal article" date="2016" name="Nat. Commun.">
        <title>Thousands of microbial genomes shed light on interconnected biogeochemical processes in an aquifer system.</title>
        <authorList>
            <person name="Anantharaman K."/>
            <person name="Brown C.T."/>
            <person name="Hug L.A."/>
            <person name="Sharon I."/>
            <person name="Castelle C.J."/>
            <person name="Probst A.J."/>
            <person name="Thomas B.C."/>
            <person name="Singh A."/>
            <person name="Wilkins M.J."/>
            <person name="Karaoz U."/>
            <person name="Brodie E.L."/>
            <person name="Williams K.H."/>
            <person name="Hubbard S.S."/>
            <person name="Banfield J.F."/>
        </authorList>
    </citation>
    <scope>NUCLEOTIDE SEQUENCE [LARGE SCALE GENOMIC DNA]</scope>
</reference>
<dbReference type="EMBL" id="MFMW01000017">
    <property type="protein sequence ID" value="OGG87274.1"/>
    <property type="molecule type" value="Genomic_DNA"/>
</dbReference>
<accession>A0A1F6FN48</accession>
<dbReference type="InterPro" id="IPR013132">
    <property type="entry name" value="PseI/NeuA/B-like_N"/>
</dbReference>
<dbReference type="GO" id="GO:0047444">
    <property type="term" value="F:N-acylneuraminate-9-phosphate synthase activity"/>
    <property type="evidence" value="ECO:0007669"/>
    <property type="project" value="TreeGrafter"/>
</dbReference>
<dbReference type="Proteomes" id="UP000179136">
    <property type="component" value="Unassembled WGS sequence"/>
</dbReference>
<dbReference type="PANTHER" id="PTHR42966">
    <property type="entry name" value="N-ACETYLNEURAMINATE SYNTHASE"/>
    <property type="match status" value="1"/>
</dbReference>
<dbReference type="SUPFAM" id="SSF51569">
    <property type="entry name" value="Aldolase"/>
    <property type="match status" value="1"/>
</dbReference>
<protein>
    <recommendedName>
        <fullName evidence="1">PseI/NeuA/B-like domain-containing protein</fullName>
    </recommendedName>
</protein>